<organism evidence="9 10">
    <name type="scientific">Sterolibacterium denitrificans</name>
    <dbReference type="NCBI Taxonomy" id="157592"/>
    <lineage>
        <taxon>Bacteria</taxon>
        <taxon>Pseudomonadati</taxon>
        <taxon>Pseudomonadota</taxon>
        <taxon>Betaproteobacteria</taxon>
        <taxon>Nitrosomonadales</taxon>
        <taxon>Sterolibacteriaceae</taxon>
        <taxon>Sterolibacterium</taxon>
    </lineage>
</organism>
<dbReference type="EMBL" id="LT837803">
    <property type="protein sequence ID" value="SMB29007.1"/>
    <property type="molecule type" value="Genomic_DNA"/>
</dbReference>
<evidence type="ECO:0000256" key="2">
    <source>
        <dbReference type="ARBA" id="ARBA00022448"/>
    </source>
</evidence>
<dbReference type="RefSeq" id="WP_172955069.1">
    <property type="nucleotide sequence ID" value="NZ_LT837803.1"/>
</dbReference>
<feature type="region of interest" description="Disordered" evidence="4">
    <location>
        <begin position="30"/>
        <end position="60"/>
    </location>
</feature>
<evidence type="ECO:0000256" key="1">
    <source>
        <dbReference type="ARBA" id="ARBA00009477"/>
    </source>
</evidence>
<evidence type="ECO:0000256" key="5">
    <source>
        <dbReference type="SAM" id="SignalP"/>
    </source>
</evidence>
<comment type="similarity">
    <text evidence="1">Belongs to the membrane fusion protein (MFP) (TC 8.A.1) family.</text>
</comment>
<dbReference type="GO" id="GO:0046914">
    <property type="term" value="F:transition metal ion binding"/>
    <property type="evidence" value="ECO:0007669"/>
    <property type="project" value="TreeGrafter"/>
</dbReference>
<dbReference type="Gene3D" id="2.40.30.170">
    <property type="match status" value="1"/>
</dbReference>
<evidence type="ECO:0000256" key="4">
    <source>
        <dbReference type="SAM" id="MobiDB-lite"/>
    </source>
</evidence>
<dbReference type="Pfam" id="PF25973">
    <property type="entry name" value="BSH_CzcB"/>
    <property type="match status" value="1"/>
</dbReference>
<dbReference type="PANTHER" id="PTHR30097:SF15">
    <property type="entry name" value="CATION EFFLUX SYSTEM PROTEIN CUSB"/>
    <property type="match status" value="1"/>
</dbReference>
<dbReference type="GO" id="GO:0030288">
    <property type="term" value="C:outer membrane-bounded periplasmic space"/>
    <property type="evidence" value="ECO:0007669"/>
    <property type="project" value="TreeGrafter"/>
</dbReference>
<feature type="domain" description="CusB-like beta-barrel" evidence="6">
    <location>
        <begin position="389"/>
        <end position="471"/>
    </location>
</feature>
<dbReference type="InterPro" id="IPR006143">
    <property type="entry name" value="RND_pump_MFP"/>
</dbReference>
<keyword evidence="5" id="KW-0732">Signal</keyword>
<feature type="chain" id="PRO_5031266930" evidence="5">
    <location>
        <begin position="20"/>
        <end position="565"/>
    </location>
</feature>
<dbReference type="GO" id="GO:0060003">
    <property type="term" value="P:copper ion export"/>
    <property type="evidence" value="ECO:0007669"/>
    <property type="project" value="TreeGrafter"/>
</dbReference>
<dbReference type="Pfam" id="PF25975">
    <property type="entry name" value="CzcB_C"/>
    <property type="match status" value="1"/>
</dbReference>
<name>A0A7Z7HS53_9PROT</name>
<keyword evidence="3" id="KW-0175">Coiled coil</keyword>
<proteinExistence type="inferred from homology"/>
<gene>
    <name evidence="9" type="ORF">SDENCHOL_20738</name>
</gene>
<feature type="coiled-coil region" evidence="3">
    <location>
        <begin position="287"/>
        <end position="314"/>
    </location>
</feature>
<dbReference type="Proteomes" id="UP000242886">
    <property type="component" value="Chromosome SDENCHOL"/>
</dbReference>
<dbReference type="Pfam" id="PF25954">
    <property type="entry name" value="Beta-barrel_RND_2"/>
    <property type="match status" value="1"/>
</dbReference>
<feature type="domain" description="CzcB-like barrel-sandwich hybrid" evidence="7">
    <location>
        <begin position="241"/>
        <end position="385"/>
    </location>
</feature>
<dbReference type="InterPro" id="IPR058647">
    <property type="entry name" value="BSH_CzcB-like"/>
</dbReference>
<dbReference type="PANTHER" id="PTHR30097">
    <property type="entry name" value="CATION EFFLUX SYSTEM PROTEIN CUSB"/>
    <property type="match status" value="1"/>
</dbReference>
<feature type="signal peptide" evidence="5">
    <location>
        <begin position="1"/>
        <end position="19"/>
    </location>
</feature>
<evidence type="ECO:0000259" key="8">
    <source>
        <dbReference type="Pfam" id="PF25975"/>
    </source>
</evidence>
<dbReference type="InterPro" id="IPR051909">
    <property type="entry name" value="MFP_Cation_Efflux"/>
</dbReference>
<evidence type="ECO:0000313" key="9">
    <source>
        <dbReference type="EMBL" id="SMB29007.1"/>
    </source>
</evidence>
<dbReference type="GO" id="GO:0015679">
    <property type="term" value="P:plasma membrane copper ion transport"/>
    <property type="evidence" value="ECO:0007669"/>
    <property type="project" value="TreeGrafter"/>
</dbReference>
<sequence length="565" mass="59388">MKILSTLLPALLASLFLAACNDKPTGLAAQDRSMAAHSHADSADHGHDHDAGPGGHMPKLERLSHFSASTELYLERPPFFVGKPVELTAYLSRLADFKPLRQGRVSVILSGNGASSTHGAHGTHGAAQHYESDAPATPGIFKVIVTPETAGDFELTLLVETAAGSSRHELGSVPVFADAEAAAAAHQHHSHGIQDEGILFTKEQQWKADFATAEAIEGHVRPSISATATIKARPDGEALLVAPATGVLRPAGSLARIGQRVRKGQILAYLTPRLAGDTDQATLQAAAAKAGIALEQARRERERMEALFQDEAIAEKRLLEARDHERLAATELQAARARQGQLGGNDGNGDSGIAIRAPIDGSIADVAVTAGAFVTEGSPLFHLADTARLWLEARVPESEIGRLGLGATDALDGAAFTVDGYDQPFVIEPEKNGKLIAVGGVVDAATRTVPAIFEFANPGNLRLGMTARAQLYVGAGKEAEEADTARNSLLVPASAVQDENGMPVVYVQTGGERFERRPVRLGARDGAHVAILDGLEAGRPVRVVSRGAHLIRLASSMSTAVGHAH</sequence>
<protein>
    <submittedName>
        <fullName evidence="9">Efflux transporter, RND family, MFP subunit</fullName>
    </submittedName>
</protein>
<feature type="compositionally biased region" description="Basic and acidic residues" evidence="4">
    <location>
        <begin position="38"/>
        <end position="51"/>
    </location>
</feature>
<dbReference type="GO" id="GO:0022857">
    <property type="term" value="F:transmembrane transporter activity"/>
    <property type="evidence" value="ECO:0007669"/>
    <property type="project" value="InterPro"/>
</dbReference>
<dbReference type="InterPro" id="IPR058792">
    <property type="entry name" value="Beta-barrel_RND_2"/>
</dbReference>
<dbReference type="AlphaFoldDB" id="A0A7Z7HS53"/>
<dbReference type="PROSITE" id="PS51257">
    <property type="entry name" value="PROKAR_LIPOPROTEIN"/>
    <property type="match status" value="1"/>
</dbReference>
<evidence type="ECO:0000313" key="10">
    <source>
        <dbReference type="Proteomes" id="UP000242886"/>
    </source>
</evidence>
<dbReference type="Gene3D" id="2.40.50.100">
    <property type="match status" value="1"/>
</dbReference>
<dbReference type="Gene3D" id="2.40.420.20">
    <property type="match status" value="1"/>
</dbReference>
<dbReference type="NCBIfam" id="TIGR01730">
    <property type="entry name" value="RND_mfp"/>
    <property type="match status" value="1"/>
</dbReference>
<keyword evidence="10" id="KW-1185">Reference proteome</keyword>
<dbReference type="SUPFAM" id="SSF111369">
    <property type="entry name" value="HlyD-like secretion proteins"/>
    <property type="match status" value="1"/>
</dbReference>
<dbReference type="Gene3D" id="1.10.287.470">
    <property type="entry name" value="Helix hairpin bin"/>
    <property type="match status" value="1"/>
</dbReference>
<dbReference type="GO" id="GO:0016020">
    <property type="term" value="C:membrane"/>
    <property type="evidence" value="ECO:0007669"/>
    <property type="project" value="InterPro"/>
</dbReference>
<evidence type="ECO:0000256" key="3">
    <source>
        <dbReference type="SAM" id="Coils"/>
    </source>
</evidence>
<accession>A0A7Z7HS53</accession>
<evidence type="ECO:0000259" key="6">
    <source>
        <dbReference type="Pfam" id="PF25954"/>
    </source>
</evidence>
<dbReference type="InterPro" id="IPR058649">
    <property type="entry name" value="CzcB_C"/>
</dbReference>
<evidence type="ECO:0000259" key="7">
    <source>
        <dbReference type="Pfam" id="PF25973"/>
    </source>
</evidence>
<feature type="domain" description="CzcB-like C-terminal circularly permuted SH3-like" evidence="8">
    <location>
        <begin position="490"/>
        <end position="541"/>
    </location>
</feature>
<reference evidence="9" key="1">
    <citation type="submission" date="2017-03" db="EMBL/GenBank/DDBJ databases">
        <authorList>
            <consortium name="AG Boll"/>
        </authorList>
    </citation>
    <scope>NUCLEOTIDE SEQUENCE [LARGE SCALE GENOMIC DNA]</scope>
    <source>
        <strain evidence="9">Chol</strain>
    </source>
</reference>
<keyword evidence="2" id="KW-0813">Transport</keyword>